<dbReference type="InterPro" id="IPR027443">
    <property type="entry name" value="IPNS-like_sf"/>
</dbReference>
<evidence type="ECO:0000256" key="2">
    <source>
        <dbReference type="ARBA" id="ARBA00004792"/>
    </source>
</evidence>
<evidence type="ECO:0000256" key="1">
    <source>
        <dbReference type="ARBA" id="ARBA00001962"/>
    </source>
</evidence>
<dbReference type="Gene3D" id="2.60.120.330">
    <property type="entry name" value="B-lactam Antibiotic, Isopenicillin N Synthase, Chain"/>
    <property type="match status" value="1"/>
</dbReference>
<evidence type="ECO:0000256" key="4">
    <source>
        <dbReference type="ARBA" id="ARBA00022896"/>
    </source>
</evidence>
<keyword evidence="7" id="KW-0045">Antibiotic biosynthesis</keyword>
<dbReference type="GO" id="GO:0031418">
    <property type="term" value="F:L-ascorbic acid binding"/>
    <property type="evidence" value="ECO:0007669"/>
    <property type="project" value="UniProtKB-KW"/>
</dbReference>
<feature type="domain" description="Fe2OG dioxygenase" evidence="9">
    <location>
        <begin position="155"/>
        <end position="268"/>
    </location>
</feature>
<keyword evidence="5 8" id="KW-0560">Oxidoreductase</keyword>
<evidence type="ECO:0000256" key="5">
    <source>
        <dbReference type="ARBA" id="ARBA00023002"/>
    </source>
</evidence>
<evidence type="ECO:0000259" key="9">
    <source>
        <dbReference type="PROSITE" id="PS51471"/>
    </source>
</evidence>
<comment type="similarity">
    <text evidence="3 8">Belongs to the iron/ascorbate-dependent oxidoreductase family.</text>
</comment>
<comment type="pathway">
    <text evidence="2">Antibiotic biosynthesis.</text>
</comment>
<dbReference type="PROSITE" id="PS51471">
    <property type="entry name" value="FE2OG_OXY"/>
    <property type="match status" value="1"/>
</dbReference>
<organism evidence="10">
    <name type="scientific">Hapsidospora chrysogena</name>
    <name type="common">Acremonium chrysogenum</name>
    <dbReference type="NCBI Taxonomy" id="5044"/>
    <lineage>
        <taxon>Eukaryota</taxon>
        <taxon>Fungi</taxon>
        <taxon>Dikarya</taxon>
        <taxon>Ascomycota</taxon>
        <taxon>Pezizomycotina</taxon>
        <taxon>Sordariomycetes</taxon>
        <taxon>Hypocreomycetidae</taxon>
        <taxon>Hypocreales</taxon>
        <taxon>Bionectriaceae</taxon>
        <taxon>Hapsidospora</taxon>
    </lineage>
</organism>
<dbReference type="PROSITE" id="PS00186">
    <property type="entry name" value="IPNS_2"/>
    <property type="match status" value="1"/>
</dbReference>
<dbReference type="BRENDA" id="1.14.20.1">
    <property type="organism ID" value="114"/>
</dbReference>
<dbReference type="GO" id="GO:0016491">
    <property type="term" value="F:oxidoreductase activity"/>
    <property type="evidence" value="ECO:0007669"/>
    <property type="project" value="UniProtKB-KW"/>
</dbReference>
<dbReference type="InterPro" id="IPR050231">
    <property type="entry name" value="Iron_ascorbate_oxido_reductase"/>
</dbReference>
<dbReference type="PROSITE" id="PS00185">
    <property type="entry name" value="IPNS_1"/>
    <property type="match status" value="1"/>
</dbReference>
<name>Q9P4T5_HAPCH</name>
<evidence type="ECO:0000256" key="8">
    <source>
        <dbReference type="RuleBase" id="RU003682"/>
    </source>
</evidence>
<evidence type="ECO:0000256" key="6">
    <source>
        <dbReference type="ARBA" id="ARBA00023004"/>
    </source>
</evidence>
<comment type="cofactor">
    <cofactor evidence="1">
        <name>Fe cation</name>
        <dbReference type="ChEBI" id="CHEBI:24875"/>
    </cofactor>
</comment>
<dbReference type="InterPro" id="IPR026992">
    <property type="entry name" value="DIOX_N"/>
</dbReference>
<keyword evidence="8" id="KW-0479">Metal-binding</keyword>
<keyword evidence="4" id="KW-0847">Vitamin C</keyword>
<dbReference type="InterPro" id="IPR002057">
    <property type="entry name" value="Isopenicillin-N_synth_CS"/>
</dbReference>
<dbReference type="PANTHER" id="PTHR47990">
    <property type="entry name" value="2-OXOGLUTARATE (2OG) AND FE(II)-DEPENDENT OXYGENASE SUPERFAMILY PROTEIN-RELATED"/>
    <property type="match status" value="1"/>
</dbReference>
<protein>
    <submittedName>
        <fullName evidence="10">Deacetylcephalosporin C synthetase/hydroxylase</fullName>
    </submittedName>
</protein>
<dbReference type="InterPro" id="IPR005123">
    <property type="entry name" value="Oxoglu/Fe-dep_dioxygenase_dom"/>
</dbReference>
<accession>Q9P4T5</accession>
<sequence>MTSKVPVFRLDDLKSGKVLTELAEAVTTKGIFYLTESGLVDDDHTSARETCVDFFKNGSEEEKRAVTLADRNARRGFSALEWESTAVVTETGKYSDYSTCYSMGIGGNLFPNRGFEDVWQDYFDRMYGAAKDVARAVLNSVGAPLAGEDIDDFVECDPLLRLRYFPEVPEDRVAEEEPLRMGPHYDLSTITLVHQTACANGFVSLQCEVDGEFVDLPTLPGAMVVFCGAVGTLATGGKVKAPKHRVKSPGRDQRVGSSRTSSVFFLRRKPDFSFNVQQSREWGFNVRIPSERTTFREWLGGNYVNMRRDKPAAAEAAVPAAAPVSTAAPIAT</sequence>
<evidence type="ECO:0000313" key="10">
    <source>
        <dbReference type="EMBL" id="CAB96750.1"/>
    </source>
</evidence>
<dbReference type="Pfam" id="PF03171">
    <property type="entry name" value="2OG-FeII_Oxy"/>
    <property type="match status" value="1"/>
</dbReference>
<dbReference type="Pfam" id="PF14226">
    <property type="entry name" value="DIOX_N"/>
    <property type="match status" value="1"/>
</dbReference>
<keyword evidence="6 8" id="KW-0408">Iron</keyword>
<reference evidence="10" key="1">
    <citation type="submission" date="2000-07" db="EMBL/GenBank/DDBJ databases">
        <title>Analysis of cefEF gene expression in two cephalosporin C producing strains of Acremonium chrysogenum.</title>
        <authorList>
            <person name="Jekosch K."/>
            <person name="Nosek J."/>
            <person name="Kueck U."/>
        </authorList>
    </citation>
    <scope>NUCLEOTIDE SEQUENCE</scope>
    <source>
        <strain evidence="10">A3/2</strain>
    </source>
</reference>
<dbReference type="GO" id="GO:0044283">
    <property type="term" value="P:small molecule biosynthetic process"/>
    <property type="evidence" value="ECO:0007669"/>
    <property type="project" value="UniProtKB-ARBA"/>
</dbReference>
<proteinExistence type="inferred from homology"/>
<dbReference type="GO" id="GO:0005506">
    <property type="term" value="F:iron ion binding"/>
    <property type="evidence" value="ECO:0007669"/>
    <property type="project" value="InterPro"/>
</dbReference>
<gene>
    <name evidence="10" type="primary">cefEF</name>
</gene>
<evidence type="ECO:0000256" key="3">
    <source>
        <dbReference type="ARBA" id="ARBA00008056"/>
    </source>
</evidence>
<dbReference type="SUPFAM" id="SSF51197">
    <property type="entry name" value="Clavaminate synthase-like"/>
    <property type="match status" value="1"/>
</dbReference>
<dbReference type="GO" id="GO:0017000">
    <property type="term" value="P:antibiotic biosynthetic process"/>
    <property type="evidence" value="ECO:0007669"/>
    <property type="project" value="UniProtKB-KW"/>
</dbReference>
<evidence type="ECO:0000256" key="7">
    <source>
        <dbReference type="ARBA" id="ARBA00023194"/>
    </source>
</evidence>
<dbReference type="AlphaFoldDB" id="Q9P4T5"/>
<dbReference type="EMBL" id="AJ404737">
    <property type="protein sequence ID" value="CAB96750.1"/>
    <property type="molecule type" value="Genomic_DNA"/>
</dbReference>
<dbReference type="SMR" id="Q9P4T5"/>
<dbReference type="InterPro" id="IPR044861">
    <property type="entry name" value="IPNS-like_FE2OG_OXY"/>
</dbReference>